<dbReference type="InterPro" id="IPR001878">
    <property type="entry name" value="Znf_CCHC"/>
</dbReference>
<dbReference type="AlphaFoldDB" id="A0A699H748"/>
<comment type="caution">
    <text evidence="4">The sequence shown here is derived from an EMBL/GenBank/DDBJ whole genome shotgun (WGS) entry which is preliminary data.</text>
</comment>
<sequence>MKFLRSLPAEWNTHVVVWKNKPDLETISFDDLYNNFKIVEQEVKRTVVSSSSSRSPNMAFLSSSSSTNEVDTASIQVSDASTPVSTVSSPNNTANLSDAIVYAFFANQPNGYQLVHEDLEQIHEDDLEEMNLKRQLALLSMRARRYFQKTGKKITINGSDTAGYDKTKVECFNCHKMRHFARECRSPRNQESRPRNQDISRKTVIVEDISFKAMVAIDGAGFDWSYLGDDEVPTNMALMAFSDSEKEKDSNQIKIDNFENASKSLDKLIESKITDNSKTGLGFTSYNAVAPPPTCLFAPPTTDLSSSGLKGFKQPEFESYGPKASKSVCVDTSNVITKVFDALIIEDWVSNLDEDESEEVVIKSKNVQNKSEQVNQPRKENQNPRNNRTNWNQMRTQKLGVGFQFSKKACFVCRSFSHLIEDCGVHDKKMVLKLVLKTMEKKTGQREVRPVWNHAMRVNHQNFSKSRRNFAPTAVLTKSGIVPISTARQSSSRLAAPVSSARPINTTAPKPIDPMLLSPQHAGFGDLKLRFKIMSPKTVDHTFVRDLTMLIQKADSRNKSFLSDYPEYDGGFIAFAGSSKGGKITGKGKIRTGKLDFEDVYFVKELKFNFLSVSQMVLVTKPHNKTPYELLTGRAPIISFMRPFGCPVTILNTLDHLGKFDGSGPEWLFDIDSLKNSMNYQPISAGNKTNGIAGLRIHSDAGQEGKEKVSNQEYILLPVLNTISDVPSSNEEVESSPKDDAGKNTNTASQMLILLVIKMKLFKELMVNGTFQHQFQLMLSVPLLVALDDFSKMLNLKDTGIFDDAYDDRDEGAEADYNNLETMEPKKATHALDDESWVEAVQEELLYFKLLNVWTLVDLPHGKRATGTKWVYRNKRDQRGIAIRNKARLTKVHVDIESVICVVKNLVYHSKTKHIEMRHHFIIDSYEKRLIEMFVDQHNMVAYLEKSDDNTEFHQIVDFLSSCSITYALTAIVDGKAVVISESLVRSDLLFDDEDGITCLTNDEIFENLALMGYEPLSTKLTFQKDEAVNQEEGDRVERAITTDASLEAAQDIDNITKTQTTTMPNVDIP</sequence>
<keyword evidence="1" id="KW-0863">Zinc-finger</keyword>
<feature type="compositionally biased region" description="Polar residues" evidence="2">
    <location>
        <begin position="365"/>
        <end position="376"/>
    </location>
</feature>
<dbReference type="EMBL" id="BKCJ010110964">
    <property type="protein sequence ID" value="GEX48319.1"/>
    <property type="molecule type" value="Genomic_DNA"/>
</dbReference>
<evidence type="ECO:0000256" key="1">
    <source>
        <dbReference type="PROSITE-ProRule" id="PRU00047"/>
    </source>
</evidence>
<dbReference type="PROSITE" id="PS50158">
    <property type="entry name" value="ZF_CCHC"/>
    <property type="match status" value="1"/>
</dbReference>
<dbReference type="SUPFAM" id="SSF57756">
    <property type="entry name" value="Retrovirus zinc finger-like domains"/>
    <property type="match status" value="1"/>
</dbReference>
<dbReference type="InterPro" id="IPR036875">
    <property type="entry name" value="Znf_CCHC_sf"/>
</dbReference>
<dbReference type="Gene3D" id="4.10.60.10">
    <property type="entry name" value="Zinc finger, CCHC-type"/>
    <property type="match status" value="1"/>
</dbReference>
<feature type="region of interest" description="Disordered" evidence="2">
    <location>
        <begin position="364"/>
        <end position="390"/>
    </location>
</feature>
<dbReference type="GO" id="GO:0008270">
    <property type="term" value="F:zinc ion binding"/>
    <property type="evidence" value="ECO:0007669"/>
    <property type="project" value="UniProtKB-KW"/>
</dbReference>
<dbReference type="SMART" id="SM00343">
    <property type="entry name" value="ZnF_C2HC"/>
    <property type="match status" value="2"/>
</dbReference>
<name>A0A699H748_TANCI</name>
<keyword evidence="1" id="KW-0479">Metal-binding</keyword>
<protein>
    <submittedName>
        <fullName evidence="4">Ribonuclease H-like domain-containing protein</fullName>
    </submittedName>
</protein>
<keyword evidence="1" id="KW-0862">Zinc</keyword>
<evidence type="ECO:0000313" key="4">
    <source>
        <dbReference type="EMBL" id="GEX48319.1"/>
    </source>
</evidence>
<organism evidence="4">
    <name type="scientific">Tanacetum cinerariifolium</name>
    <name type="common">Dalmatian daisy</name>
    <name type="synonym">Chrysanthemum cinerariifolium</name>
    <dbReference type="NCBI Taxonomy" id="118510"/>
    <lineage>
        <taxon>Eukaryota</taxon>
        <taxon>Viridiplantae</taxon>
        <taxon>Streptophyta</taxon>
        <taxon>Embryophyta</taxon>
        <taxon>Tracheophyta</taxon>
        <taxon>Spermatophyta</taxon>
        <taxon>Magnoliopsida</taxon>
        <taxon>eudicotyledons</taxon>
        <taxon>Gunneridae</taxon>
        <taxon>Pentapetalae</taxon>
        <taxon>asterids</taxon>
        <taxon>campanulids</taxon>
        <taxon>Asterales</taxon>
        <taxon>Asteraceae</taxon>
        <taxon>Asteroideae</taxon>
        <taxon>Anthemideae</taxon>
        <taxon>Anthemidinae</taxon>
        <taxon>Tanacetum</taxon>
    </lineage>
</organism>
<feature type="domain" description="CCHC-type" evidence="3">
    <location>
        <begin position="171"/>
        <end position="186"/>
    </location>
</feature>
<evidence type="ECO:0000256" key="2">
    <source>
        <dbReference type="SAM" id="MobiDB-lite"/>
    </source>
</evidence>
<reference evidence="4" key="1">
    <citation type="journal article" date="2019" name="Sci. Rep.">
        <title>Draft genome of Tanacetum cinerariifolium, the natural source of mosquito coil.</title>
        <authorList>
            <person name="Yamashiro T."/>
            <person name="Shiraishi A."/>
            <person name="Satake H."/>
            <person name="Nakayama K."/>
        </authorList>
    </citation>
    <scope>NUCLEOTIDE SEQUENCE</scope>
</reference>
<dbReference type="GO" id="GO:0003676">
    <property type="term" value="F:nucleic acid binding"/>
    <property type="evidence" value="ECO:0007669"/>
    <property type="project" value="InterPro"/>
</dbReference>
<evidence type="ECO:0000259" key="3">
    <source>
        <dbReference type="PROSITE" id="PS50158"/>
    </source>
</evidence>
<accession>A0A699H748</accession>
<gene>
    <name evidence="4" type="ORF">Tci_320294</name>
</gene>
<proteinExistence type="predicted"/>